<dbReference type="SMR" id="Q5JIW9"/>
<dbReference type="PATRIC" id="fig|69014.16.peg.1639"/>
<protein>
    <recommendedName>
        <fullName evidence="3">Transglutaminase-like domain-containing protein</fullName>
    </recommendedName>
</protein>
<proteinExistence type="predicted"/>
<name>Q5JIW9_THEKO</name>
<dbReference type="Proteomes" id="UP000000536">
    <property type="component" value="Chromosome"/>
</dbReference>
<reference evidence="1 2" key="1">
    <citation type="journal article" date="2005" name="Genome Res.">
        <title>Complete genome sequence of the hyperthermophilic archaeon Thermococcus kodakaraensis KOD1 and comparison with Pyrococcus genomes.</title>
        <authorList>
            <person name="Fukui T."/>
            <person name="Atomi H."/>
            <person name="Kanai T."/>
            <person name="Matsumi R."/>
            <person name="Fujiwara S."/>
            <person name="Imanaka T."/>
        </authorList>
    </citation>
    <scope>NUCLEOTIDE SEQUENCE [LARGE SCALE GENOMIC DNA]</scope>
    <source>
        <strain evidence="2">ATCC BAA-918 / JCM 12380 / KOD1</strain>
    </source>
</reference>
<accession>Q5JIW9</accession>
<organism evidence="1 2">
    <name type="scientific">Thermococcus kodakarensis (strain ATCC BAA-918 / JCM 12380 / KOD1)</name>
    <name type="common">Pyrococcus kodakaraensis (strain KOD1)</name>
    <dbReference type="NCBI Taxonomy" id="69014"/>
    <lineage>
        <taxon>Archaea</taxon>
        <taxon>Methanobacteriati</taxon>
        <taxon>Methanobacteriota</taxon>
        <taxon>Thermococci</taxon>
        <taxon>Thermococcales</taxon>
        <taxon>Thermococcaceae</taxon>
        <taxon>Thermococcus</taxon>
    </lineage>
</organism>
<dbReference type="eggNOG" id="arCOG14734">
    <property type="taxonomic scope" value="Archaea"/>
</dbReference>
<sequence length="316" mass="36020">MGVYKAAVVPVVILFFITGLLGHNTGRLSDIPVIGPPWDQLTTKMIDSIYDALGIYLGVVGALDKSISDHVPVIGYYRGDDYLSQKLNGTCAYPYWSCTGFPREELPEILQSEVVQNFVTSVIADAEKRVEEANVPREDYLLYLRGTAYEAMVERAKYCAGGPTKDPRYVVSHCGDCDDWHVIAYAIISRINEKHDINARYFLTMTMDHAFLTVYYPDEGMWEIYDWFPPIGQLYSENSSSYIELNGHCPYLYQQDKCVVKIRRFGKYYDLQDFYAHEGEGNIGYIYEFPNLRYVSLDDLLAIEGDPVVKHLSGNH</sequence>
<dbReference type="HOGENOM" id="CLU_878858_0_0_2"/>
<evidence type="ECO:0000313" key="2">
    <source>
        <dbReference type="Proteomes" id="UP000000536"/>
    </source>
</evidence>
<dbReference type="OrthoDB" id="102319at2157"/>
<dbReference type="KEGG" id="tko:TK1682"/>
<dbReference type="AlphaFoldDB" id="Q5JIW9"/>
<evidence type="ECO:0000313" key="1">
    <source>
        <dbReference type="EMBL" id="BAD85871.1"/>
    </source>
</evidence>
<keyword evidence="2" id="KW-1185">Reference proteome</keyword>
<dbReference type="EnsemblBacteria" id="BAD85871">
    <property type="protein sequence ID" value="BAD85871"/>
    <property type="gene ID" value="TK1682"/>
</dbReference>
<dbReference type="EMBL" id="AP006878">
    <property type="protein sequence ID" value="BAD85871.1"/>
    <property type="molecule type" value="Genomic_DNA"/>
</dbReference>
<gene>
    <name evidence="1" type="ordered locus">TK1682</name>
</gene>
<dbReference type="STRING" id="69014.TK1682"/>
<evidence type="ECO:0008006" key="3">
    <source>
        <dbReference type="Google" id="ProtNLM"/>
    </source>
</evidence>
<dbReference type="InParanoid" id="Q5JIW9"/>